<name>A0A0J9VQ31_PLAV1</name>
<dbReference type="Pfam" id="PF05795">
    <property type="entry name" value="Plasmodium_Vir"/>
    <property type="match status" value="1"/>
</dbReference>
<evidence type="ECO:0000256" key="2">
    <source>
        <dbReference type="SAM" id="Phobius"/>
    </source>
</evidence>
<evidence type="ECO:0008006" key="5">
    <source>
        <dbReference type="Google" id="ProtNLM"/>
    </source>
</evidence>
<sequence>MSKTDVTKLEKESKELELNKTYDALFSNATTSKTFTQCKVFESGTKQNDGAKKLCSKLLYLLENIAKNPTTPNNVKQCSYLRYWFYDEIWGFHTDHSKNISEISFIKELIDIRSKVHTKELKNMCDIPYDKDVNLDEWRKRKLSYIYFKSHDNIKNISISTKKTECDKRLKYVESFIPLYKEYYEKHCKGRDFFFLPPVGTDFFPCSSSYDPNKLLAPLKLCKPPEPPKSRTSASSTPVSGRVGGAVPLSTTVTRGTTSLGGTRGLASPVTTARGAPVPGPVSTLPPVKSLTQPTVGIPGQGPHATQPTTLQIRNDIGQGATAAVPNTLESTSDKMDSNFIRDIIMGVAVIGTIFFLFFYNMSSGLKCSSPIKERKKKKLKHNYYEEYEKEFEKYGSEDMSLDSEDDRYYLNYQPEGDYDY</sequence>
<dbReference type="OrthoDB" id="388879at2759"/>
<keyword evidence="2" id="KW-0472">Membrane</keyword>
<feature type="region of interest" description="Disordered" evidence="1">
    <location>
        <begin position="223"/>
        <end position="303"/>
    </location>
</feature>
<feature type="compositionally biased region" description="Low complexity" evidence="1">
    <location>
        <begin position="249"/>
        <end position="261"/>
    </location>
</feature>
<keyword evidence="2" id="KW-1133">Transmembrane helix</keyword>
<dbReference type="AlphaFoldDB" id="A0A0J9VQ31"/>
<organism evidence="3 4">
    <name type="scientific">Plasmodium vivax (strain Brazil I)</name>
    <dbReference type="NCBI Taxonomy" id="1033975"/>
    <lineage>
        <taxon>Eukaryota</taxon>
        <taxon>Sar</taxon>
        <taxon>Alveolata</taxon>
        <taxon>Apicomplexa</taxon>
        <taxon>Aconoidasida</taxon>
        <taxon>Haemosporida</taxon>
        <taxon>Plasmodiidae</taxon>
        <taxon>Plasmodium</taxon>
        <taxon>Plasmodium (Plasmodium)</taxon>
    </lineage>
</organism>
<feature type="compositionally biased region" description="Polar residues" evidence="1">
    <location>
        <begin position="230"/>
        <end position="239"/>
    </location>
</feature>
<evidence type="ECO:0000313" key="4">
    <source>
        <dbReference type="Proteomes" id="UP000053327"/>
    </source>
</evidence>
<evidence type="ECO:0000313" key="3">
    <source>
        <dbReference type="EMBL" id="KMZ89388.1"/>
    </source>
</evidence>
<reference evidence="3 4" key="1">
    <citation type="submission" date="2011-08" db="EMBL/GenBank/DDBJ databases">
        <title>The Genome Sequence of Plasmodium vivax Brazil I.</title>
        <authorList>
            <consortium name="The Broad Institute Genome Sequencing Platform"/>
            <consortium name="The Broad Institute Genome Sequencing Center for Infectious Disease"/>
            <person name="Neafsey D."/>
            <person name="Carlton J."/>
            <person name="Barnwell J."/>
            <person name="Collins W."/>
            <person name="Escalante A."/>
            <person name="Mullikin J."/>
            <person name="Saul A."/>
            <person name="Guigo R."/>
            <person name="Camara F."/>
            <person name="Young S.K."/>
            <person name="Zeng Q."/>
            <person name="Gargeya S."/>
            <person name="Fitzgerald M."/>
            <person name="Haas B."/>
            <person name="Abouelleil A."/>
            <person name="Alvarado L."/>
            <person name="Arachchi H.M."/>
            <person name="Berlin A."/>
            <person name="Brown A."/>
            <person name="Chapman S.B."/>
            <person name="Chen Z."/>
            <person name="Dunbar C."/>
            <person name="Freedman E."/>
            <person name="Gearin G."/>
            <person name="Gellesch M."/>
            <person name="Goldberg J."/>
            <person name="Griggs A."/>
            <person name="Gujja S."/>
            <person name="Heiman D."/>
            <person name="Howarth C."/>
            <person name="Larson L."/>
            <person name="Lui A."/>
            <person name="MacDonald P.J.P."/>
            <person name="Montmayeur A."/>
            <person name="Murphy C."/>
            <person name="Neiman D."/>
            <person name="Pearson M."/>
            <person name="Priest M."/>
            <person name="Roberts A."/>
            <person name="Saif S."/>
            <person name="Shea T."/>
            <person name="Shenoy N."/>
            <person name="Sisk P."/>
            <person name="Stolte C."/>
            <person name="Sykes S."/>
            <person name="Wortman J."/>
            <person name="Nusbaum C."/>
            <person name="Birren B."/>
        </authorList>
    </citation>
    <scope>NUCLEOTIDE SEQUENCE [LARGE SCALE GENOMIC DNA]</scope>
    <source>
        <strain evidence="3 4">Brazil I</strain>
    </source>
</reference>
<dbReference type="InterPro" id="IPR008780">
    <property type="entry name" value="Plasmodium_Vir"/>
</dbReference>
<protein>
    <recommendedName>
        <fullName evidence="5">VIR protein</fullName>
    </recommendedName>
</protein>
<accession>A0A0J9VQ31</accession>
<gene>
    <name evidence="3" type="ORF">PVBG_05984</name>
</gene>
<evidence type="ECO:0000256" key="1">
    <source>
        <dbReference type="SAM" id="MobiDB-lite"/>
    </source>
</evidence>
<dbReference type="Proteomes" id="UP000053327">
    <property type="component" value="Unassembled WGS sequence"/>
</dbReference>
<feature type="transmembrane region" description="Helical" evidence="2">
    <location>
        <begin position="340"/>
        <end position="360"/>
    </location>
</feature>
<dbReference type="EMBL" id="KQ234713">
    <property type="protein sequence ID" value="KMZ89388.1"/>
    <property type="molecule type" value="Genomic_DNA"/>
</dbReference>
<keyword evidence="2" id="KW-0812">Transmembrane</keyword>
<proteinExistence type="predicted"/>